<sequence>MEEDRSFGRTAVPGKFTCAYGYWRCARDGGCGMAGHRPTDWHVLDLDKDPTPGDPERVRRLAKFLHDFADDVSEALRLVKGMAGEGTLAEWAGKSAKVFKEEFSGVPKNLRKLEKSYAMCGDALADYWPKLERAQALADKALAKAREAQADLSSAQSKLASAESWVGRATKEADKYKDDPTGARSDADKPDEAKVRAATRDVRSAKSAQEKAQSDVTSAQSALDAAKKMAADARKMREEAARDAKSKIDEASDAGIQNRSWWEEIGDWFTDNWDSIVAACKIVVAVVGIVAMIIGGPILGAIVLIAALVVLADTLYKYSKGQASLWDVGLAALDCIPGMKGLTTLGGLAKGLKGGMAAMKGIKGGLTGMGLALRGLGKNARAMVTDGAKGAYNRVKSVVRSKGSDPIDMATGTMFFPENDATLPGSLPLLFTRRAASDYRCGWWFGPSWASTVDQRLEVDDDGIVFVTEDGMLLVYPHPTAPRHPVLPEAGPRCGLTRLDDGGYTIDDPLTGAVRRFSPPSEGIALLERVSDRNGDAIEFDYTDDGTPSAIRHSGGHHIRVTVEEGRVAALHLVGAAEDGADVTLRRYAYSDGCLTSVTNATGHVMSLTYDDRYRITSWTDRNGRGYHYAYDAMDRCVAEGGEAGHLTLTLDYDGTNLAWPGMRTTTVTTAEGAVTTYVVNDNCQIVAEVDPLGGLTRSTWDEHHHLTSRTDELGNTTHRAYDGLGRLLSVVRPDGTTFRIAYDAQGNPIAVTRPDGHVQRREYDARGNCVTIVKPGGATTRYTYDEAGHLASVTDPTGHVTRVRCDDAGRAEWVCDPSGGVTRYDHDAFGRVTRMTDPLGRVTRMDWSADGELLRRTAPDGAVEEWSYDAEGNRISHRDPLGEVTRFEYTHFNLLAARISPGGVRHEFSYDPSLRLVGVSRPDGLRWVYQYDTAGRLVAESDFDGRTQTYRHDAAGRVVERINALGQSVRMTRDVFGRMVGKDVDGAVSTYRYDLNDRLVGAEGPDASVTLLRDPEGRLAAETVNGRTSTFTYDAAGRQLSRTTPSGANSEWGHDARGDRSWTRTAGRALTGGRDAAGQLLSLGVDDSLLLTHAYDDAGRLATQTVGTASGHVVLDRSYRYRADGHLIGMDGPSGEHRAFDLDESGRTTAVRAEGWVESYTYGTDGGQTTAAWPSRHPGHSATGPRENAGTRVLRAGRTRYHYDKQGRMVRRQRARLSRKPETWTYTWDAEDRLVSVRTPDGVLWRYEYDPMGRRIAKQRLGADDATVVEQTDFTWDGTTLIEQVTSGPAYPHCVAVTWDYDGERPLTQTERLITASQEEIDTRFFAIVTGLAGTPTELVAEDGSLAWQARSTLWGVTAWTRRSSAYMPLRFPGQYYDHESGLHYNFHRYYDPETARYLTPDPLGLSPSPNPYLYFLDPLLSADPLGLYEIGKPDAASQAGNLPMIADKIAAHGDIKKRGIPGVDDLDVAEHLEDLMTGSPGIRMRSTPSGIPRFAWWDDATGTMLIREGDNGTFMQPDGGYEYFLKQLKE</sequence>
<feature type="compositionally biased region" description="Polar residues" evidence="3">
    <location>
        <begin position="1041"/>
        <end position="1050"/>
    </location>
</feature>
<dbReference type="Gene3D" id="2.180.10.10">
    <property type="entry name" value="RHS repeat-associated core"/>
    <property type="match status" value="2"/>
</dbReference>
<dbReference type="Pfam" id="PF05593">
    <property type="entry name" value="RHS_repeat"/>
    <property type="match status" value="6"/>
</dbReference>
<dbReference type="InterPro" id="IPR050708">
    <property type="entry name" value="T6SS_VgrG/RHS"/>
</dbReference>
<gene>
    <name evidence="7" type="ORF">AB5J48_19710</name>
</gene>
<dbReference type="InterPro" id="IPR022385">
    <property type="entry name" value="Rhs_assc_core"/>
</dbReference>
<dbReference type="Pfam" id="PF20148">
    <property type="entry name" value="DUF6531"/>
    <property type="match status" value="1"/>
</dbReference>
<accession>A0AB39NNX7</accession>
<dbReference type="SUPFAM" id="SSF69304">
    <property type="entry name" value="Tricorn protease N-terminal domain"/>
    <property type="match status" value="1"/>
</dbReference>
<organism evidence="7">
    <name type="scientific">Streptomyces sp. R17</name>
    <dbReference type="NCBI Taxonomy" id="3238626"/>
    <lineage>
        <taxon>Bacteria</taxon>
        <taxon>Bacillati</taxon>
        <taxon>Actinomycetota</taxon>
        <taxon>Actinomycetes</taxon>
        <taxon>Kitasatosporales</taxon>
        <taxon>Streptomycetaceae</taxon>
        <taxon>Streptomyces</taxon>
    </lineage>
</organism>
<dbReference type="Pfam" id="PF25023">
    <property type="entry name" value="TEN_YD-shell"/>
    <property type="match status" value="1"/>
</dbReference>
<dbReference type="PANTHER" id="PTHR32305">
    <property type="match status" value="1"/>
</dbReference>
<dbReference type="InterPro" id="IPR031325">
    <property type="entry name" value="RHS_repeat"/>
</dbReference>
<name>A0AB39NNX7_9ACTN</name>
<keyword evidence="4" id="KW-0472">Membrane</keyword>
<feature type="domain" description="Teneurin-like YD-shell" evidence="6">
    <location>
        <begin position="1140"/>
        <end position="1403"/>
    </location>
</feature>
<keyword evidence="1" id="KW-0677">Repeat</keyword>
<dbReference type="NCBIfam" id="TIGR03696">
    <property type="entry name" value="Rhs_assc_core"/>
    <property type="match status" value="1"/>
</dbReference>
<keyword evidence="4" id="KW-1133">Transmembrane helix</keyword>
<dbReference type="RefSeq" id="WP_369151821.1">
    <property type="nucleotide sequence ID" value="NZ_CP163433.1"/>
</dbReference>
<evidence type="ECO:0000256" key="1">
    <source>
        <dbReference type="ARBA" id="ARBA00022737"/>
    </source>
</evidence>
<dbReference type="PRINTS" id="PR00394">
    <property type="entry name" value="RHSPROTEIN"/>
</dbReference>
<protein>
    <submittedName>
        <fullName evidence="7">RHS repeat-associated core domain-containing protein</fullName>
    </submittedName>
</protein>
<dbReference type="InterPro" id="IPR045351">
    <property type="entry name" value="DUF6531"/>
</dbReference>
<feature type="region of interest" description="Disordered" evidence="3">
    <location>
        <begin position="1041"/>
        <end position="1060"/>
    </location>
</feature>
<feature type="coiled-coil region" evidence="2">
    <location>
        <begin position="131"/>
        <end position="158"/>
    </location>
</feature>
<evidence type="ECO:0000259" key="5">
    <source>
        <dbReference type="Pfam" id="PF20148"/>
    </source>
</evidence>
<dbReference type="Gene3D" id="1.20.120.330">
    <property type="entry name" value="Nucleotidyltransferases domain 2"/>
    <property type="match status" value="1"/>
</dbReference>
<evidence type="ECO:0000256" key="2">
    <source>
        <dbReference type="SAM" id="Coils"/>
    </source>
</evidence>
<dbReference type="EMBL" id="CP163433">
    <property type="protein sequence ID" value="XDQ20218.1"/>
    <property type="molecule type" value="Genomic_DNA"/>
</dbReference>
<dbReference type="NCBIfam" id="TIGR01643">
    <property type="entry name" value="YD_repeat_2x"/>
    <property type="match status" value="11"/>
</dbReference>
<feature type="transmembrane region" description="Helical" evidence="4">
    <location>
        <begin position="282"/>
        <end position="312"/>
    </location>
</feature>
<dbReference type="InterPro" id="IPR056823">
    <property type="entry name" value="TEN-like_YD-shell"/>
</dbReference>
<evidence type="ECO:0000256" key="4">
    <source>
        <dbReference type="SAM" id="Phobius"/>
    </source>
</evidence>
<evidence type="ECO:0000259" key="6">
    <source>
        <dbReference type="Pfam" id="PF25023"/>
    </source>
</evidence>
<dbReference type="PANTHER" id="PTHR32305:SF15">
    <property type="entry name" value="PROTEIN RHSA-RELATED"/>
    <property type="match status" value="1"/>
</dbReference>
<evidence type="ECO:0000313" key="7">
    <source>
        <dbReference type="EMBL" id="XDQ20218.1"/>
    </source>
</evidence>
<evidence type="ECO:0000256" key="3">
    <source>
        <dbReference type="SAM" id="MobiDB-lite"/>
    </source>
</evidence>
<keyword evidence="2" id="KW-0175">Coiled coil</keyword>
<proteinExistence type="predicted"/>
<feature type="region of interest" description="Disordered" evidence="3">
    <location>
        <begin position="171"/>
        <end position="220"/>
    </location>
</feature>
<feature type="compositionally biased region" description="Basic and acidic residues" evidence="3">
    <location>
        <begin position="171"/>
        <end position="213"/>
    </location>
</feature>
<reference evidence="7" key="1">
    <citation type="submission" date="2024-07" db="EMBL/GenBank/DDBJ databases">
        <authorList>
            <person name="Yu S.T."/>
        </authorList>
    </citation>
    <scope>NUCLEOTIDE SEQUENCE</scope>
    <source>
        <strain evidence="7">R17</strain>
    </source>
</reference>
<keyword evidence="4" id="KW-0812">Transmembrane</keyword>
<dbReference type="InterPro" id="IPR006530">
    <property type="entry name" value="YD"/>
</dbReference>
<feature type="domain" description="DUF6531" evidence="5">
    <location>
        <begin position="405"/>
        <end position="476"/>
    </location>
</feature>